<dbReference type="OrthoDB" id="793353at2"/>
<dbReference type="AlphaFoldDB" id="A0A4V1D8C6"/>
<gene>
    <name evidence="1" type="ORF">soil367_01425</name>
</gene>
<dbReference type="InterPro" id="IPR027961">
    <property type="entry name" value="DUF4442"/>
</dbReference>
<protein>
    <submittedName>
        <fullName evidence="1">DUF4442 domain-containing protein</fullName>
    </submittedName>
</protein>
<dbReference type="InterPro" id="IPR029069">
    <property type="entry name" value="HotDog_dom_sf"/>
</dbReference>
<reference evidence="1 2" key="1">
    <citation type="submission" date="2018-07" db="EMBL/GenBank/DDBJ databases">
        <title>Marsedoiliclastica nanhaica gen. nov. sp. nov., a novel marine hydrocarbonoclastic bacterium isolated from an in-situ enriched hydrocarbon-degrading consortium in deep-sea sediment.</title>
        <authorList>
            <person name="Dong C."/>
            <person name="Ma T."/>
            <person name="Liu R."/>
            <person name="Shao Z."/>
        </authorList>
    </citation>
    <scope>NUCLEOTIDE SEQUENCE [LARGE SCALE GENOMIC DNA]</scope>
    <source>
        <strain evidence="2">soil36-7</strain>
    </source>
</reference>
<dbReference type="Pfam" id="PF14539">
    <property type="entry name" value="DUF4442"/>
    <property type="match status" value="1"/>
</dbReference>
<dbReference type="SUPFAM" id="SSF54637">
    <property type="entry name" value="Thioesterase/thiol ester dehydrase-isomerase"/>
    <property type="match status" value="1"/>
</dbReference>
<dbReference type="CDD" id="cd03443">
    <property type="entry name" value="PaaI_thioesterase"/>
    <property type="match status" value="1"/>
</dbReference>
<evidence type="ECO:0000313" key="1">
    <source>
        <dbReference type="EMBL" id="QCF24720.1"/>
    </source>
</evidence>
<dbReference type="KEGG" id="hmi:soil367_01425"/>
<dbReference type="Proteomes" id="UP000298049">
    <property type="component" value="Chromosome"/>
</dbReference>
<keyword evidence="2" id="KW-1185">Reference proteome</keyword>
<dbReference type="RefSeq" id="WP_136546204.1">
    <property type="nucleotide sequence ID" value="NZ_CP031093.1"/>
</dbReference>
<dbReference type="Gene3D" id="3.10.129.10">
    <property type="entry name" value="Hotdog Thioesterase"/>
    <property type="match status" value="1"/>
</dbReference>
<dbReference type="EMBL" id="CP031093">
    <property type="protein sequence ID" value="QCF24720.1"/>
    <property type="molecule type" value="Genomic_DNA"/>
</dbReference>
<organism evidence="1 2">
    <name type="scientific">Hydrocarboniclastica marina</name>
    <dbReference type="NCBI Taxonomy" id="2259620"/>
    <lineage>
        <taxon>Bacteria</taxon>
        <taxon>Pseudomonadati</taxon>
        <taxon>Pseudomonadota</taxon>
        <taxon>Gammaproteobacteria</taxon>
        <taxon>Alteromonadales</taxon>
        <taxon>Alteromonadaceae</taxon>
        <taxon>Hydrocarboniclastica</taxon>
    </lineage>
</organism>
<accession>A0A4V1D8C6</accession>
<proteinExistence type="predicted"/>
<sequence length="164" mass="18181">MSQPNKLSRIVDAMNRLPSFARKRALSTFFGRMVPYTGTTGIRVEVLEPGRCIISLPNKKRVQNHIGSVHAIASMLIAESATGFLVGLNLPDSRVPVIKTVNGEFVKRAAKGEMRVVAHLTPKQIELIRSSEKGETTVPVELHDSDGREPIIITMVWAWTPKNR</sequence>
<name>A0A4V1D8C6_9ALTE</name>
<evidence type="ECO:0000313" key="2">
    <source>
        <dbReference type="Proteomes" id="UP000298049"/>
    </source>
</evidence>